<comment type="caution">
    <text evidence="1">The sequence shown here is derived from an EMBL/GenBank/DDBJ whole genome shotgun (WGS) entry which is preliminary data.</text>
</comment>
<dbReference type="Proteomes" id="UP000617628">
    <property type="component" value="Unassembled WGS sequence"/>
</dbReference>
<reference evidence="1" key="1">
    <citation type="submission" date="2021-01" db="EMBL/GenBank/DDBJ databases">
        <title>Modified the classification status of verrucomicrobia.</title>
        <authorList>
            <person name="Feng X."/>
        </authorList>
    </citation>
    <scope>NUCLEOTIDE SEQUENCE</scope>
    <source>
        <strain evidence="1">KCTC 13126</strain>
    </source>
</reference>
<dbReference type="InterPro" id="IPR017853">
    <property type="entry name" value="GH"/>
</dbReference>
<keyword evidence="2" id="KW-1185">Reference proteome</keyword>
<dbReference type="EMBL" id="JAENIL010000002">
    <property type="protein sequence ID" value="MBK1875502.1"/>
    <property type="molecule type" value="Genomic_DNA"/>
</dbReference>
<organism evidence="1 2">
    <name type="scientific">Pelagicoccus mobilis</name>
    <dbReference type="NCBI Taxonomy" id="415221"/>
    <lineage>
        <taxon>Bacteria</taxon>
        <taxon>Pseudomonadati</taxon>
        <taxon>Verrucomicrobiota</taxon>
        <taxon>Opitutia</taxon>
        <taxon>Puniceicoccales</taxon>
        <taxon>Pelagicoccaceae</taxon>
        <taxon>Pelagicoccus</taxon>
    </lineage>
</organism>
<name>A0A934RW46_9BACT</name>
<gene>
    <name evidence="1" type="ORF">JIN87_01415</name>
</gene>
<dbReference type="AlphaFoldDB" id="A0A934RW46"/>
<accession>A0A934RW46</accession>
<proteinExistence type="predicted"/>
<protein>
    <submittedName>
        <fullName evidence="1">Uncharacterized protein</fullName>
    </submittedName>
</protein>
<dbReference type="RefSeq" id="WP_200353719.1">
    <property type="nucleotide sequence ID" value="NZ_JAENIL010000002.1"/>
</dbReference>
<evidence type="ECO:0000313" key="2">
    <source>
        <dbReference type="Proteomes" id="UP000617628"/>
    </source>
</evidence>
<dbReference type="SUPFAM" id="SSF51445">
    <property type="entry name" value="(Trans)glycosidases"/>
    <property type="match status" value="1"/>
</dbReference>
<sequence>MSISYFRDSRELHPTLFMATLAKLHIFAVSLSTFLFGLSSALASQLTATGSGPEITIQPHLIGYNNQTAFSWNPWNNADNRDSLALARPSHLRYPGGTVSTYWDFRSGKLFKGADQVDATSGNVLQKSAAISWVQSALTTPAPNPLADLHKAYQHNSEHSDLGAFAPVFCLNLATPGSDFYADAWERSVNSTPESVDWWDMLDDRYDRCLGALETAETIHDWPIHYIELGNEYHFGGGEPYVQGLPLVGVKGTFPGENPTSYASAANDWAAKLKTRFPDAKICAIGGEAHSPDQNARRRNWNLNIPPLLNRDHVDALAIHVYIPQPENLDISQGESALVSWLEHWTDEWEHTKQLSNWDAIDDWKLWFTEWDSAGPANQTWGHALQCTHTIHSWLAEGQAELISYHIFWNSIRNGREIYPQGRTIGLFAMASHGTTSARQLTFDSSPKLLNSDIPSLITWQFDGPATNRRFLLINLSGTEHTCDLSTLSSGQIHKRQTAYPNLASKLDPGEVIGLVPSNDINLPAFSITVLSEVQPTFPDWQSETFTQSQLADAVTSSQTSDPDKDGIPNLLEFLLGSSPFKPNSITHLLPASPETLHLELPILPQTSGHQIELQYSSDLMNWSRYLHQASSTEQDPTEIESSELPIYFRFVVP</sequence>
<dbReference type="Gene3D" id="3.20.20.80">
    <property type="entry name" value="Glycosidases"/>
    <property type="match status" value="1"/>
</dbReference>
<evidence type="ECO:0000313" key="1">
    <source>
        <dbReference type="EMBL" id="MBK1875502.1"/>
    </source>
</evidence>